<dbReference type="EMBL" id="OP611406">
    <property type="protein sequence ID" value="UYE93676.1"/>
    <property type="molecule type" value="Genomic_DNA"/>
</dbReference>
<keyword evidence="3" id="KW-1185">Reference proteome</keyword>
<protein>
    <submittedName>
        <fullName evidence="2">Tip attachment protein J</fullName>
    </submittedName>
</protein>
<sequence>MTFYNGESLSIIVDKPRDPVYLFTADNVVDGVFVRTFPSEKTMYTSCNVMFDDEENQYEQDVEPVFNADAAMRFGHNPTSITAIGCTRRTEANRRGRWILQTNLSATTVSFSTGLEGMIPSCGDVIYVADPHWQSAFNLVLSGRIMEVTGTQVFLAFRCDAKAGDTLILNTDDGKPLRRTIASVSADGKTLTLSVGYNFDVAPDGVFLIESDQLAAEQYVVTRIEEGER</sequence>
<gene>
    <name evidence="2" type="primary">J</name>
    <name evidence="2" type="ORF">EEPDABAO_00085</name>
</gene>
<dbReference type="InterPro" id="IPR032876">
    <property type="entry name" value="J_dom"/>
</dbReference>
<accession>A0A9X9JTS5</accession>
<evidence type="ECO:0000313" key="3">
    <source>
        <dbReference type="Proteomes" id="UP001164403"/>
    </source>
</evidence>
<dbReference type="PANTHER" id="PTHR36251:SF2">
    <property type="entry name" value="GIFSY-2 PROPHAGE HOST SPECIFICITY PROTEIN J, PHAGE LAMBDA"/>
    <property type="match status" value="1"/>
</dbReference>
<dbReference type="Pfam" id="PF13550">
    <property type="entry name" value="Phage-tail_3"/>
    <property type="match status" value="1"/>
</dbReference>
<proteinExistence type="predicted"/>
<dbReference type="InterPro" id="IPR053171">
    <property type="entry name" value="Viral_Tip_Attach_Protein"/>
</dbReference>
<dbReference type="PANTHER" id="PTHR36251">
    <property type="entry name" value="FELS-1 PROPHAGE HOST SPECIFICITY PROTEIN-RELATED"/>
    <property type="match status" value="1"/>
</dbReference>
<reference evidence="2" key="1">
    <citation type="submission" date="2022-10" db="EMBL/GenBank/DDBJ databases">
        <authorList>
            <person name="Hossain D.M.M."/>
            <person name="Khan F."/>
            <person name="Bhuiyan M.S.S."/>
            <person name="Tabassum S.N."/>
            <person name="Rahman A."/>
            <person name="Sadique A."/>
            <person name="Hossain M.S.A."/>
        </authorList>
    </citation>
    <scope>NUCLEOTIDE SEQUENCE</scope>
</reference>
<evidence type="ECO:0000259" key="1">
    <source>
        <dbReference type="Pfam" id="PF13550"/>
    </source>
</evidence>
<feature type="domain" description="Tip attachment protein J" evidence="1">
    <location>
        <begin position="11"/>
        <end position="132"/>
    </location>
</feature>
<dbReference type="Proteomes" id="UP001164403">
    <property type="component" value="Segment"/>
</dbReference>
<organism evidence="2 3">
    <name type="scientific">Klebsiella phage mfs</name>
    <dbReference type="NCBI Taxonomy" id="2985561"/>
    <lineage>
        <taxon>Viruses</taxon>
        <taxon>Duplodnaviria</taxon>
        <taxon>Heunggongvirae</taxon>
        <taxon>Uroviricota</taxon>
        <taxon>Caudoviricetes</taxon>
        <taxon>Drexlerviridae</taxon>
        <taxon>Webervirus</taxon>
        <taxon>Webervirus mfs</taxon>
    </lineage>
</organism>
<evidence type="ECO:0000313" key="2">
    <source>
        <dbReference type="EMBL" id="UYE93676.1"/>
    </source>
</evidence>
<name>A0A9X9JTS5_9CAUD</name>